<proteinExistence type="inferred from homology"/>
<reference evidence="12 13" key="1">
    <citation type="submission" date="2020-11" db="EMBL/GenBank/DDBJ databases">
        <authorList>
            <person name="Wallbank WR R."/>
            <person name="Pardo Diaz C."/>
            <person name="Kozak K."/>
            <person name="Martin S."/>
            <person name="Jiggins C."/>
            <person name="Moest M."/>
            <person name="Warren A I."/>
            <person name="Generalovic N T."/>
            <person name="Byers J.R.P. K."/>
            <person name="Montejo-Kovacevich G."/>
            <person name="Yen C E."/>
        </authorList>
    </citation>
    <scope>NUCLEOTIDE SEQUENCE [LARGE SCALE GENOMIC DNA]</scope>
</reference>
<accession>A0A7R8UKD2</accession>
<evidence type="ECO:0000259" key="10">
    <source>
        <dbReference type="Pfam" id="PF00133"/>
    </source>
</evidence>
<evidence type="ECO:0000256" key="8">
    <source>
        <dbReference type="ARBA" id="ARBA00032665"/>
    </source>
</evidence>
<organism evidence="12 13">
    <name type="scientific">Hermetia illucens</name>
    <name type="common">Black soldier fly</name>
    <dbReference type="NCBI Taxonomy" id="343691"/>
    <lineage>
        <taxon>Eukaryota</taxon>
        <taxon>Metazoa</taxon>
        <taxon>Ecdysozoa</taxon>
        <taxon>Arthropoda</taxon>
        <taxon>Hexapoda</taxon>
        <taxon>Insecta</taxon>
        <taxon>Pterygota</taxon>
        <taxon>Neoptera</taxon>
        <taxon>Endopterygota</taxon>
        <taxon>Diptera</taxon>
        <taxon>Brachycera</taxon>
        <taxon>Stratiomyomorpha</taxon>
        <taxon>Stratiomyidae</taxon>
        <taxon>Hermetiinae</taxon>
        <taxon>Hermetia</taxon>
    </lineage>
</organism>
<dbReference type="GO" id="GO:0005739">
    <property type="term" value="C:mitochondrion"/>
    <property type="evidence" value="ECO:0007669"/>
    <property type="project" value="TreeGrafter"/>
</dbReference>
<evidence type="ECO:0000256" key="4">
    <source>
        <dbReference type="ARBA" id="ARBA00022741"/>
    </source>
</evidence>
<keyword evidence="4 9" id="KW-0547">Nucleotide-binding</keyword>
<keyword evidence="7 9" id="KW-0030">Aminoacyl-tRNA synthetase</keyword>
<evidence type="ECO:0000256" key="5">
    <source>
        <dbReference type="ARBA" id="ARBA00022840"/>
    </source>
</evidence>
<dbReference type="FunCoup" id="A0A7R8UKD2">
    <property type="interactions" value="1471"/>
</dbReference>
<evidence type="ECO:0000256" key="3">
    <source>
        <dbReference type="ARBA" id="ARBA00022598"/>
    </source>
</evidence>
<dbReference type="GO" id="GO:0005524">
    <property type="term" value="F:ATP binding"/>
    <property type="evidence" value="ECO:0007669"/>
    <property type="project" value="UniProtKB-KW"/>
</dbReference>
<dbReference type="SUPFAM" id="SSF50677">
    <property type="entry name" value="ValRS/IleRS/LeuRS editing domain"/>
    <property type="match status" value="1"/>
</dbReference>
<dbReference type="InterPro" id="IPR014729">
    <property type="entry name" value="Rossmann-like_a/b/a_fold"/>
</dbReference>
<dbReference type="Gene3D" id="3.90.740.10">
    <property type="entry name" value="Valyl/Leucyl/Isoleucyl-tRNA synthetase, editing domain"/>
    <property type="match status" value="1"/>
</dbReference>
<dbReference type="EMBL" id="LR899010">
    <property type="protein sequence ID" value="CAD7082285.1"/>
    <property type="molecule type" value="Genomic_DNA"/>
</dbReference>
<dbReference type="FunFam" id="3.90.740.10:FF:000009">
    <property type="entry name" value="Isoleucyl-tRNA synthetase 2, mitochondrial"/>
    <property type="match status" value="1"/>
</dbReference>
<keyword evidence="3 9" id="KW-0436">Ligase</keyword>
<dbReference type="InterPro" id="IPR033708">
    <property type="entry name" value="Anticodon_Ile_BEm"/>
</dbReference>
<dbReference type="Gene3D" id="1.10.730.20">
    <property type="match status" value="1"/>
</dbReference>
<evidence type="ECO:0000256" key="2">
    <source>
        <dbReference type="ARBA" id="ARBA00013165"/>
    </source>
</evidence>
<keyword evidence="13" id="KW-1185">Reference proteome</keyword>
<dbReference type="EC" id="6.1.1.5" evidence="2"/>
<dbReference type="Pfam" id="PF08264">
    <property type="entry name" value="Anticodon_1"/>
    <property type="match status" value="1"/>
</dbReference>
<protein>
    <recommendedName>
        <fullName evidence="2">isoleucine--tRNA ligase</fullName>
        <ecNumber evidence="2">6.1.1.5</ecNumber>
    </recommendedName>
    <alternativeName>
        <fullName evidence="8">Isoleucyl-tRNA synthetase</fullName>
    </alternativeName>
</protein>
<dbReference type="PROSITE" id="PS00178">
    <property type="entry name" value="AA_TRNA_LIGASE_I"/>
    <property type="match status" value="1"/>
</dbReference>
<gene>
    <name evidence="12" type="ORF">HERILL_LOCUS5332</name>
</gene>
<dbReference type="InParanoid" id="A0A7R8UKD2"/>
<dbReference type="GO" id="GO:0032543">
    <property type="term" value="P:mitochondrial translation"/>
    <property type="evidence" value="ECO:0007669"/>
    <property type="project" value="TreeGrafter"/>
</dbReference>
<dbReference type="OrthoDB" id="10264412at2759"/>
<dbReference type="PANTHER" id="PTHR42765:SF1">
    <property type="entry name" value="ISOLEUCINE--TRNA LIGASE, MITOCHONDRIAL"/>
    <property type="match status" value="1"/>
</dbReference>
<dbReference type="CDD" id="cd07960">
    <property type="entry name" value="Anticodon_Ia_Ile_BEm"/>
    <property type="match status" value="1"/>
</dbReference>
<evidence type="ECO:0000256" key="1">
    <source>
        <dbReference type="ARBA" id="ARBA00005594"/>
    </source>
</evidence>
<feature type="domain" description="Methionyl/Valyl/Leucyl/Isoleucyl-tRNA synthetase anticodon-binding" evidence="11">
    <location>
        <begin position="717"/>
        <end position="840"/>
    </location>
</feature>
<evidence type="ECO:0000313" key="13">
    <source>
        <dbReference type="Proteomes" id="UP000594454"/>
    </source>
</evidence>
<comment type="similarity">
    <text evidence="1 9">Belongs to the class-I aminoacyl-tRNA synthetase family.</text>
</comment>
<dbReference type="AlphaFoldDB" id="A0A7R8UKD2"/>
<dbReference type="GO" id="GO:0004822">
    <property type="term" value="F:isoleucine-tRNA ligase activity"/>
    <property type="evidence" value="ECO:0007669"/>
    <property type="project" value="UniProtKB-EC"/>
</dbReference>
<evidence type="ECO:0000256" key="7">
    <source>
        <dbReference type="ARBA" id="ARBA00023146"/>
    </source>
</evidence>
<feature type="domain" description="Aminoacyl-tRNA synthetase class Ia" evidence="10">
    <location>
        <begin position="66"/>
        <end position="665"/>
    </location>
</feature>
<name>A0A7R8UKD2_HERIL</name>
<dbReference type="InterPro" id="IPR013155">
    <property type="entry name" value="M/V/L/I-tRNA-synth_anticd-bd"/>
</dbReference>
<dbReference type="SUPFAM" id="SSF47323">
    <property type="entry name" value="Anticodon-binding domain of a subclass of class I aminoacyl-tRNA synthetases"/>
    <property type="match status" value="1"/>
</dbReference>
<evidence type="ECO:0000259" key="11">
    <source>
        <dbReference type="Pfam" id="PF08264"/>
    </source>
</evidence>
<evidence type="ECO:0000256" key="6">
    <source>
        <dbReference type="ARBA" id="ARBA00022917"/>
    </source>
</evidence>
<dbReference type="NCBIfam" id="TIGR00392">
    <property type="entry name" value="ileS"/>
    <property type="match status" value="1"/>
</dbReference>
<dbReference type="InterPro" id="IPR002301">
    <property type="entry name" value="Ile-tRNA-ligase"/>
</dbReference>
<dbReference type="Proteomes" id="UP000594454">
    <property type="component" value="Chromosome 2"/>
</dbReference>
<dbReference type="PANTHER" id="PTHR42765">
    <property type="entry name" value="SOLEUCYL-TRNA SYNTHETASE"/>
    <property type="match status" value="1"/>
</dbReference>
<dbReference type="InterPro" id="IPR009008">
    <property type="entry name" value="Val/Leu/Ile-tRNA-synth_edit"/>
</dbReference>
<sequence>MLARLYQFSRKSKLNMRLLSTREVAKKSVKYTNTINLPKTKFPSRLSSVKRCEIEQNFVKTSFTGLYQYQQQHNSAPEFVLHDGPPYANGDLHMGHAVNKILKDITVRQHVSNGRKVDFKPGWDCHGLPIELKAMGGQGNLDPLEIRQKSRQFATNTSETQRKEFQSWGILADWNNQSNLYKTFRPDYIQHEFRIFLDLYEKGLVYRDLKPVFWSPSSRSALAEAELEYDPNFISPSIMLRLKLSKMPSRLANIKQESQNVYGIIWTTTPWTLPSNQAVCYNPSLEYSAIKINNDDSNIYLIASKLVAEFLDIINQNAESLITLRGEELRDIKYFHPINSNNELPFLPSQHVQDNKGTGLVHTAPAHGPDDFLVSLKHGIPIKCYINEMGEYNSEAPEFLTSKSALDEGNQLIIQHLQSDLLYEGKITHSYPIDWRTKKPVILRASDQWFINTEEIKKKAIEEVKNVDIFPRSSSEVNKRALIVQLEKRPYWCISRQRAWGVPIPVFYERTTKRPIINNFTMQAIIDLLNQTGNMDFWWKSDLIDLIPKMVWDKSNVNPADLEPGKDIFDIWFDSGVSWSYALNNKKIADLYLEGYDQFTGWFQSSLMTSIGYRNCAPYKAIFVHGFAVDEKGHKMSKSLGNVILPSEIINKYGSDVLRWWVASHGTQHSSIIVSETLLQSCAETLNKVRATLKYLNGSIGEKSDDVSDLPCTSYLDKYMRNELYKFDKEVQSFYNCYEYNRVTILVQNFIANQISSIYLNSIKDRLYCGTAKEIAATRNILKDCYHVLSKALWPIVPFIIEESWSYYDKHPFYKSKIRTTGIWQDPFAEKVINAALELKQLFNQKVKDVNTWTLDVKVKCDMNKLNLLKHLHPILEEKSNSTELCELLQVSSLTLVPADVESYDLTCDTIKYSICPRCRRYPIQEEQSVCTRCDTVLRENGFN</sequence>
<dbReference type="GO" id="GO:0002161">
    <property type="term" value="F:aminoacyl-tRNA deacylase activity"/>
    <property type="evidence" value="ECO:0007669"/>
    <property type="project" value="InterPro"/>
</dbReference>
<dbReference type="GO" id="GO:0006428">
    <property type="term" value="P:isoleucyl-tRNA aminoacylation"/>
    <property type="evidence" value="ECO:0007669"/>
    <property type="project" value="InterPro"/>
</dbReference>
<dbReference type="InterPro" id="IPR050081">
    <property type="entry name" value="Ile-tRNA_ligase"/>
</dbReference>
<dbReference type="Pfam" id="PF00133">
    <property type="entry name" value="tRNA-synt_1"/>
    <property type="match status" value="1"/>
</dbReference>
<keyword evidence="5 9" id="KW-0067">ATP-binding</keyword>
<keyword evidence="6 9" id="KW-0648">Protein biosynthesis</keyword>
<dbReference type="GO" id="GO:0000049">
    <property type="term" value="F:tRNA binding"/>
    <property type="evidence" value="ECO:0007669"/>
    <property type="project" value="InterPro"/>
</dbReference>
<evidence type="ECO:0000313" key="12">
    <source>
        <dbReference type="EMBL" id="CAD7082285.1"/>
    </source>
</evidence>
<dbReference type="InterPro" id="IPR001412">
    <property type="entry name" value="aa-tRNA-synth_I_CS"/>
</dbReference>
<dbReference type="OMA" id="HCWRCKT"/>
<dbReference type="PRINTS" id="PR00984">
    <property type="entry name" value="TRNASYNTHILE"/>
</dbReference>
<dbReference type="SUPFAM" id="SSF52374">
    <property type="entry name" value="Nucleotidylyl transferase"/>
    <property type="match status" value="1"/>
</dbReference>
<dbReference type="InterPro" id="IPR009080">
    <property type="entry name" value="tRNAsynth_Ia_anticodon-bd"/>
</dbReference>
<evidence type="ECO:0000256" key="9">
    <source>
        <dbReference type="RuleBase" id="RU363035"/>
    </source>
</evidence>
<dbReference type="Gene3D" id="3.40.50.620">
    <property type="entry name" value="HUPs"/>
    <property type="match status" value="2"/>
</dbReference>
<dbReference type="InterPro" id="IPR002300">
    <property type="entry name" value="aa-tRNA-synth_Ia"/>
</dbReference>